<dbReference type="AlphaFoldDB" id="A0A835V2D2"/>
<accession>A0A835V2D2</accession>
<sequence length="198" mass="21382">MAMTPRSLVVEEWEAGDMNEEMLAGNVGREEDEKNAAGGGGGGGRGVGYDGKNGLWLVEVGYFGKLTAGGCAGGQEDDMGKKGRCRTLRSWAQEKIGRVLKKKKKNKFRMCIASLHPKGISEIASEFEQATPLCACASRKVGAATMEQHKGAGLGLLSACKVYRRQAWTLISALKLRLDPVLESAICPRYPPPLLNRR</sequence>
<name>A0A835V2D2_VANPL</name>
<comment type="caution">
    <text evidence="1">The sequence shown here is derived from an EMBL/GenBank/DDBJ whole genome shotgun (WGS) entry which is preliminary data.</text>
</comment>
<reference evidence="1 2" key="1">
    <citation type="journal article" date="2020" name="Nat. Food">
        <title>A phased Vanilla planifolia genome enables genetic improvement of flavour and production.</title>
        <authorList>
            <person name="Hasing T."/>
            <person name="Tang H."/>
            <person name="Brym M."/>
            <person name="Khazi F."/>
            <person name="Huang T."/>
            <person name="Chambers A.H."/>
        </authorList>
    </citation>
    <scope>NUCLEOTIDE SEQUENCE [LARGE SCALE GENOMIC DNA]</scope>
    <source>
        <tissue evidence="1">Leaf</tissue>
    </source>
</reference>
<protein>
    <submittedName>
        <fullName evidence="1">Uncharacterized protein</fullName>
    </submittedName>
</protein>
<proteinExistence type="predicted"/>
<dbReference type="EMBL" id="JADCNL010000005">
    <property type="protein sequence ID" value="KAG0480581.1"/>
    <property type="molecule type" value="Genomic_DNA"/>
</dbReference>
<dbReference type="OrthoDB" id="506921at2759"/>
<keyword evidence="2" id="KW-1185">Reference proteome</keyword>
<dbReference type="Proteomes" id="UP000636800">
    <property type="component" value="Chromosome 5"/>
</dbReference>
<organism evidence="1 2">
    <name type="scientific">Vanilla planifolia</name>
    <name type="common">Vanilla</name>
    <dbReference type="NCBI Taxonomy" id="51239"/>
    <lineage>
        <taxon>Eukaryota</taxon>
        <taxon>Viridiplantae</taxon>
        <taxon>Streptophyta</taxon>
        <taxon>Embryophyta</taxon>
        <taxon>Tracheophyta</taxon>
        <taxon>Spermatophyta</taxon>
        <taxon>Magnoliopsida</taxon>
        <taxon>Liliopsida</taxon>
        <taxon>Asparagales</taxon>
        <taxon>Orchidaceae</taxon>
        <taxon>Vanilloideae</taxon>
        <taxon>Vanilleae</taxon>
        <taxon>Vanilla</taxon>
    </lineage>
</organism>
<evidence type="ECO:0000313" key="2">
    <source>
        <dbReference type="Proteomes" id="UP000636800"/>
    </source>
</evidence>
<evidence type="ECO:0000313" key="1">
    <source>
        <dbReference type="EMBL" id="KAG0480581.1"/>
    </source>
</evidence>
<gene>
    <name evidence="1" type="ORF">HPP92_011439</name>
</gene>